<evidence type="ECO:0000256" key="2">
    <source>
        <dbReference type="ARBA" id="ARBA00006645"/>
    </source>
</evidence>
<dbReference type="RefSeq" id="WP_141615576.1">
    <property type="nucleotide sequence ID" value="NZ_CP041253.1"/>
</dbReference>
<evidence type="ECO:0000259" key="7">
    <source>
        <dbReference type="Pfam" id="PF01028"/>
    </source>
</evidence>
<evidence type="ECO:0000259" key="8">
    <source>
        <dbReference type="Pfam" id="PF21338"/>
    </source>
</evidence>
<dbReference type="Pfam" id="PF21338">
    <property type="entry name" value="Top1B_N_bact"/>
    <property type="match status" value="1"/>
</dbReference>
<dbReference type="Gene3D" id="3.90.15.10">
    <property type="entry name" value="Topoisomerase I, Chain A, domain 3"/>
    <property type="match status" value="1"/>
</dbReference>
<dbReference type="GO" id="GO:0006265">
    <property type="term" value="P:DNA topological change"/>
    <property type="evidence" value="ECO:0007669"/>
    <property type="project" value="InterPro"/>
</dbReference>
<keyword evidence="4" id="KW-0799">Topoisomerase</keyword>
<organism evidence="9 10">
    <name type="scientific">Echinicola soli</name>
    <dbReference type="NCBI Taxonomy" id="2591634"/>
    <lineage>
        <taxon>Bacteria</taxon>
        <taxon>Pseudomonadati</taxon>
        <taxon>Bacteroidota</taxon>
        <taxon>Cytophagia</taxon>
        <taxon>Cytophagales</taxon>
        <taxon>Cyclobacteriaceae</taxon>
        <taxon>Echinicola</taxon>
    </lineage>
</organism>
<proteinExistence type="inferred from homology"/>
<dbReference type="EMBL" id="CP041253">
    <property type="protein sequence ID" value="QDH80342.1"/>
    <property type="molecule type" value="Genomic_DNA"/>
</dbReference>
<dbReference type="GO" id="GO:0003917">
    <property type="term" value="F:DNA topoisomerase type I (single strand cut, ATP-independent) activity"/>
    <property type="evidence" value="ECO:0007669"/>
    <property type="project" value="UniProtKB-EC"/>
</dbReference>
<evidence type="ECO:0000313" key="10">
    <source>
        <dbReference type="Proteomes" id="UP000316614"/>
    </source>
</evidence>
<evidence type="ECO:0000313" key="9">
    <source>
        <dbReference type="EMBL" id="QDH80342.1"/>
    </source>
</evidence>
<dbReference type="SUPFAM" id="SSF56349">
    <property type="entry name" value="DNA breaking-rejoining enzymes"/>
    <property type="match status" value="1"/>
</dbReference>
<keyword evidence="6 9" id="KW-0413">Isomerase</keyword>
<dbReference type="Gene3D" id="3.30.66.10">
    <property type="entry name" value="DNA topoisomerase I domain"/>
    <property type="match status" value="1"/>
</dbReference>
<dbReference type="KEGG" id="echi:FKX85_15370"/>
<feature type="domain" description="DNA topoisomerase IB N-terminal" evidence="8">
    <location>
        <begin position="43"/>
        <end position="91"/>
    </location>
</feature>
<dbReference type="EC" id="5.6.2.1" evidence="3"/>
<dbReference type="SUPFAM" id="SSF55869">
    <property type="entry name" value="DNA topoisomerase I domain"/>
    <property type="match status" value="1"/>
</dbReference>
<reference evidence="9 10" key="1">
    <citation type="submission" date="2019-06" db="EMBL/GenBank/DDBJ databases">
        <title>Echinicola alkalisoli sp. nov. isolated from saline soil.</title>
        <authorList>
            <person name="Sun J.-Q."/>
            <person name="Xu L."/>
        </authorList>
    </citation>
    <scope>NUCLEOTIDE SEQUENCE [LARGE SCALE GENOMIC DNA]</scope>
    <source>
        <strain evidence="9 10">LN3S3</strain>
    </source>
</reference>
<dbReference type="AlphaFoldDB" id="A0A514CKK6"/>
<dbReference type="InterPro" id="IPR013500">
    <property type="entry name" value="TopoI_cat_euk"/>
</dbReference>
<feature type="domain" description="DNA topoisomerase I catalytic core eukaryotic-type" evidence="7">
    <location>
        <begin position="105"/>
        <end position="309"/>
    </location>
</feature>
<evidence type="ECO:0000256" key="3">
    <source>
        <dbReference type="ARBA" id="ARBA00012891"/>
    </source>
</evidence>
<sequence length="354" mass="40781">MEKLTQKKLTLLSRENEQCAEIIGLRYIDSDDLGIRRIRRGKGFSYHYTNGKKVENAGILKRIKALVIPPAWTEVWICESPKGHIQATGYDKKDRKQYLYHSEWITLRSQTKFSQLYPFGLLLPHIKKAISEDLSVSGLPLQRVLATVVSLLLKLHARIGNEYYEEENGSYGLTTLKQEHVTIHKDKMMFSFPGKKGIVQELSLRHKQLAHIVRKCRNLPGEALFKHIGAEHQSIPIDSEMVNTYIKNTTGGPYTAKDLRTWSGSVLAVEYLIRHQFPSVQEKREEVISAVISKVADRLSNTKSICEKYYIHPVIFEYYRCNKWKPALDVGNKDFHHSHNRSEKVLLNLLKDLA</sequence>
<evidence type="ECO:0000256" key="4">
    <source>
        <dbReference type="ARBA" id="ARBA00023029"/>
    </source>
</evidence>
<comment type="similarity">
    <text evidence="2">Belongs to the type IB topoisomerase family.</text>
</comment>
<gene>
    <name evidence="9" type="ORF">FKX85_15370</name>
</gene>
<dbReference type="PRINTS" id="PR00416">
    <property type="entry name" value="EUTPISMRASEI"/>
</dbReference>
<dbReference type="InterPro" id="IPR014711">
    <property type="entry name" value="TopoI_cat_a-hlx-sub_euk"/>
</dbReference>
<dbReference type="InterPro" id="IPR049331">
    <property type="entry name" value="Top1B_N_bact"/>
</dbReference>
<evidence type="ECO:0000256" key="1">
    <source>
        <dbReference type="ARBA" id="ARBA00000213"/>
    </source>
</evidence>
<name>A0A514CKK6_9BACT</name>
<accession>A0A514CKK6</accession>
<keyword evidence="5" id="KW-0238">DNA-binding</keyword>
<dbReference type="InterPro" id="IPR001631">
    <property type="entry name" value="TopoI"/>
</dbReference>
<dbReference type="Proteomes" id="UP000316614">
    <property type="component" value="Chromosome"/>
</dbReference>
<evidence type="ECO:0000256" key="5">
    <source>
        <dbReference type="ARBA" id="ARBA00023125"/>
    </source>
</evidence>
<dbReference type="OrthoDB" id="9778962at2"/>
<evidence type="ECO:0000256" key="6">
    <source>
        <dbReference type="ARBA" id="ARBA00023235"/>
    </source>
</evidence>
<dbReference type="InterPro" id="IPR035447">
    <property type="entry name" value="DNA_topo_I_N_sf"/>
</dbReference>
<dbReference type="Gene3D" id="1.10.132.120">
    <property type="match status" value="1"/>
</dbReference>
<dbReference type="InterPro" id="IPR011010">
    <property type="entry name" value="DNA_brk_join_enz"/>
</dbReference>
<keyword evidence="10" id="KW-1185">Reference proteome</keyword>
<dbReference type="Pfam" id="PF01028">
    <property type="entry name" value="Topoisom_I"/>
    <property type="match status" value="1"/>
</dbReference>
<dbReference type="GO" id="GO:0003677">
    <property type="term" value="F:DNA binding"/>
    <property type="evidence" value="ECO:0007669"/>
    <property type="project" value="UniProtKB-KW"/>
</dbReference>
<protein>
    <recommendedName>
        <fullName evidence="3">DNA topoisomerase</fullName>
        <ecNumber evidence="3">5.6.2.1</ecNumber>
    </recommendedName>
</protein>
<dbReference type="PROSITE" id="PS52038">
    <property type="entry name" value="TOPO_IB_2"/>
    <property type="match status" value="1"/>
</dbReference>
<comment type="catalytic activity">
    <reaction evidence="1">
        <text>ATP-independent breakage of single-stranded DNA, followed by passage and rejoining.</text>
        <dbReference type="EC" id="5.6.2.1"/>
    </reaction>
</comment>